<protein>
    <recommendedName>
        <fullName evidence="4">F-box domain-containing protein</fullName>
    </recommendedName>
</protein>
<dbReference type="EMBL" id="CCBP010000351">
    <property type="protein sequence ID" value="CDO76232.1"/>
    <property type="molecule type" value="Genomic_DNA"/>
</dbReference>
<dbReference type="OrthoDB" id="2447803at2759"/>
<accession>A0A060SNW4</accession>
<keyword evidence="3" id="KW-1185">Reference proteome</keyword>
<sequence>MRYAFRVRSLFVTPANDTSLRGQLVFDEIARTRSTLNLLPRLSVLSWTSHLGERLRLSLMFMHENVKHFEIRLVPSDNYSYAVYFAEIALRMPKLTCLDMRFTFPVRDFEPDLCKLFESLPHLQKVILPKYTFTSKVVEQLSKNPSLKVAQFEYTEEQGSGDPSDVHNWFPSLNEGAFPSLIDISVSVHLPHMVRFLKSGSCPAHLQCLYVHVLYIVPPSQVREFLDAVVEHCPQLTQLHIDFIGEPSPLMFRTRLSEEDRIGWSTLRPLLNLTKLTQFNLNWDAPLSLTQDDIEELAASMSALEVLTLCPEPIPCPQASPLTLRALIPFARHCHNMRELSLYLEASTTDLDDASRQLSASLPPIHFRRLQRLNFGLSPIPEPEPVALFLSQLCPPGCEINAGITWPEGFNGMEVQTPEDAAVLTDIWKEAGDWYPRWEEVNRVLPLLTKVRIEERLRRRELEREVEDLRMRSRVLEERLNVGVPHDGGCILA</sequence>
<keyword evidence="1" id="KW-0175">Coiled coil</keyword>
<dbReference type="InterPro" id="IPR032675">
    <property type="entry name" value="LRR_dom_sf"/>
</dbReference>
<dbReference type="SUPFAM" id="SSF52047">
    <property type="entry name" value="RNI-like"/>
    <property type="match status" value="1"/>
</dbReference>
<dbReference type="OMA" id="REDWMAS"/>
<feature type="coiled-coil region" evidence="1">
    <location>
        <begin position="452"/>
        <end position="479"/>
    </location>
</feature>
<dbReference type="AlphaFoldDB" id="A0A060SNW4"/>
<evidence type="ECO:0000313" key="2">
    <source>
        <dbReference type="EMBL" id="CDO76232.1"/>
    </source>
</evidence>
<organism evidence="2 3">
    <name type="scientific">Pycnoporus cinnabarinus</name>
    <name type="common">Cinnabar-red polypore</name>
    <name type="synonym">Trametes cinnabarina</name>
    <dbReference type="NCBI Taxonomy" id="5643"/>
    <lineage>
        <taxon>Eukaryota</taxon>
        <taxon>Fungi</taxon>
        <taxon>Dikarya</taxon>
        <taxon>Basidiomycota</taxon>
        <taxon>Agaricomycotina</taxon>
        <taxon>Agaricomycetes</taxon>
        <taxon>Polyporales</taxon>
        <taxon>Polyporaceae</taxon>
        <taxon>Trametes</taxon>
    </lineage>
</organism>
<evidence type="ECO:0000256" key="1">
    <source>
        <dbReference type="SAM" id="Coils"/>
    </source>
</evidence>
<dbReference type="STRING" id="5643.A0A060SNW4"/>
<gene>
    <name evidence="2" type="ORF">BN946_scf184644.g6</name>
</gene>
<dbReference type="Gene3D" id="3.80.10.10">
    <property type="entry name" value="Ribonuclease Inhibitor"/>
    <property type="match status" value="1"/>
</dbReference>
<name>A0A060SNW4_PYCCI</name>
<evidence type="ECO:0008006" key="4">
    <source>
        <dbReference type="Google" id="ProtNLM"/>
    </source>
</evidence>
<proteinExistence type="predicted"/>
<dbReference type="HOGENOM" id="CLU_021164_5_0_1"/>
<evidence type="ECO:0000313" key="3">
    <source>
        <dbReference type="Proteomes" id="UP000029665"/>
    </source>
</evidence>
<reference evidence="2" key="1">
    <citation type="submission" date="2014-01" db="EMBL/GenBank/DDBJ databases">
        <title>The genome of the white-rot fungus Pycnoporus cinnabarinus: a basidiomycete model with a versatile arsenal for lignocellulosic biomass breakdown.</title>
        <authorList>
            <person name="Levasseur A."/>
            <person name="Lomascolo A."/>
            <person name="Ruiz-Duenas F.J."/>
            <person name="Uzan E."/>
            <person name="Piumi F."/>
            <person name="Kues U."/>
            <person name="Ram A.F.J."/>
            <person name="Murat C."/>
            <person name="Haon M."/>
            <person name="Benoit I."/>
            <person name="Arfi Y."/>
            <person name="Chevret D."/>
            <person name="Drula E."/>
            <person name="Kwon M.J."/>
            <person name="Gouret P."/>
            <person name="Lesage-Meessen L."/>
            <person name="Lombard V."/>
            <person name="Mariette J."/>
            <person name="Noirot C."/>
            <person name="Park J."/>
            <person name="Patyshakuliyeva A."/>
            <person name="Wieneger R.A.B."/>
            <person name="Wosten H.A.B."/>
            <person name="Martin F."/>
            <person name="Coutinho P.M."/>
            <person name="de Vries R."/>
            <person name="Martinez A.T."/>
            <person name="Klopp C."/>
            <person name="Pontarotti P."/>
            <person name="Henrissat B."/>
            <person name="Record E."/>
        </authorList>
    </citation>
    <scope>NUCLEOTIDE SEQUENCE [LARGE SCALE GENOMIC DNA]</scope>
    <source>
        <strain evidence="2">BRFM137</strain>
    </source>
</reference>
<dbReference type="Proteomes" id="UP000029665">
    <property type="component" value="Unassembled WGS sequence"/>
</dbReference>
<comment type="caution">
    <text evidence="2">The sequence shown here is derived from an EMBL/GenBank/DDBJ whole genome shotgun (WGS) entry which is preliminary data.</text>
</comment>